<dbReference type="RefSeq" id="WP_284393884.1">
    <property type="nucleotide sequence ID" value="NZ_BSNG01000003.1"/>
</dbReference>
<proteinExistence type="predicted"/>
<evidence type="ECO:0000313" key="3">
    <source>
        <dbReference type="Proteomes" id="UP001161406"/>
    </source>
</evidence>
<accession>A0ABQ5UJ17</accession>
<keyword evidence="2" id="KW-0255">Endonuclease</keyword>
<feature type="domain" description="Xylose isomerase-like TIM barrel" evidence="1">
    <location>
        <begin position="27"/>
        <end position="235"/>
    </location>
</feature>
<dbReference type="Pfam" id="PF01261">
    <property type="entry name" value="AP_endonuc_2"/>
    <property type="match status" value="1"/>
</dbReference>
<dbReference type="SUPFAM" id="SSF51658">
    <property type="entry name" value="Xylose isomerase-like"/>
    <property type="match status" value="1"/>
</dbReference>
<dbReference type="Gene3D" id="3.20.20.150">
    <property type="entry name" value="Divalent-metal-dependent TIM barrel enzymes"/>
    <property type="match status" value="1"/>
</dbReference>
<evidence type="ECO:0000313" key="2">
    <source>
        <dbReference type="EMBL" id="GLQ12090.1"/>
    </source>
</evidence>
<dbReference type="InterPro" id="IPR013022">
    <property type="entry name" value="Xyl_isomerase-like_TIM-brl"/>
</dbReference>
<dbReference type="InterPro" id="IPR036237">
    <property type="entry name" value="Xyl_isomerase-like_sf"/>
</dbReference>
<gene>
    <name evidence="2" type="ORF">GCM10007913_40220</name>
</gene>
<name>A0ABQ5UJ17_9HYPH</name>
<sequence>MLPNDDLSFQLFSARAFPVLEEKIWTLANAGYTDVQPYFNADHAINPTIDVAALKRLTASHGLSIKSAHFDISLIEKRTELVTAICDRLGAALVVAPWLEPSDRPVDAAGWSRMADRLSAISELLASNGLEFSWHNHDFEFVRLPDGQYPMDILMASGITWEPDLAWITLAEQDPTHWLRRYAGRLSALHVKDIAHPGNGLDEGGFAALGEGSMPWDHLWPVAVEAGIRLAVIEHDNPKDYRHVAYRGATTLRALASTK</sequence>
<evidence type="ECO:0000259" key="1">
    <source>
        <dbReference type="Pfam" id="PF01261"/>
    </source>
</evidence>
<keyword evidence="2" id="KW-0378">Hydrolase</keyword>
<dbReference type="PANTHER" id="PTHR12110">
    <property type="entry name" value="HYDROXYPYRUVATE ISOMERASE"/>
    <property type="match status" value="1"/>
</dbReference>
<keyword evidence="2" id="KW-0540">Nuclease</keyword>
<protein>
    <submittedName>
        <fullName evidence="2">AP endonuclease</fullName>
    </submittedName>
</protein>
<dbReference type="EMBL" id="BSNG01000003">
    <property type="protein sequence ID" value="GLQ12090.1"/>
    <property type="molecule type" value="Genomic_DNA"/>
</dbReference>
<comment type="caution">
    <text evidence="2">The sequence shown here is derived from an EMBL/GenBank/DDBJ whole genome shotgun (WGS) entry which is preliminary data.</text>
</comment>
<reference evidence="2" key="1">
    <citation type="journal article" date="2014" name="Int. J. Syst. Evol. Microbiol.">
        <title>Complete genome of a new Firmicutes species belonging to the dominant human colonic microbiota ('Ruminococcus bicirculans') reveals two chromosomes and a selective capacity to utilize plant glucans.</title>
        <authorList>
            <consortium name="NISC Comparative Sequencing Program"/>
            <person name="Wegmann U."/>
            <person name="Louis P."/>
            <person name="Goesmann A."/>
            <person name="Henrissat B."/>
            <person name="Duncan S.H."/>
            <person name="Flint H.J."/>
        </authorList>
    </citation>
    <scope>NUCLEOTIDE SEQUENCE</scope>
    <source>
        <strain evidence="2">NBRC 103855</strain>
    </source>
</reference>
<dbReference type="PANTHER" id="PTHR12110:SF41">
    <property type="entry name" value="INOSOSE DEHYDRATASE"/>
    <property type="match status" value="1"/>
</dbReference>
<reference evidence="2" key="2">
    <citation type="submission" date="2023-01" db="EMBL/GenBank/DDBJ databases">
        <title>Draft genome sequence of Devosia yakushimensis strain NBRC 103855.</title>
        <authorList>
            <person name="Sun Q."/>
            <person name="Mori K."/>
        </authorList>
    </citation>
    <scope>NUCLEOTIDE SEQUENCE</scope>
    <source>
        <strain evidence="2">NBRC 103855</strain>
    </source>
</reference>
<dbReference type="GO" id="GO:0004519">
    <property type="term" value="F:endonuclease activity"/>
    <property type="evidence" value="ECO:0007669"/>
    <property type="project" value="UniProtKB-KW"/>
</dbReference>
<organism evidence="2 3">
    <name type="scientific">Devosia yakushimensis</name>
    <dbReference type="NCBI Taxonomy" id="470028"/>
    <lineage>
        <taxon>Bacteria</taxon>
        <taxon>Pseudomonadati</taxon>
        <taxon>Pseudomonadota</taxon>
        <taxon>Alphaproteobacteria</taxon>
        <taxon>Hyphomicrobiales</taxon>
        <taxon>Devosiaceae</taxon>
        <taxon>Devosia</taxon>
    </lineage>
</organism>
<dbReference type="Proteomes" id="UP001161406">
    <property type="component" value="Unassembled WGS sequence"/>
</dbReference>
<keyword evidence="3" id="KW-1185">Reference proteome</keyword>
<dbReference type="InterPro" id="IPR050312">
    <property type="entry name" value="IolE/XylAMocC-like"/>
</dbReference>